<dbReference type="EMBL" id="QGGR01000010">
    <property type="protein sequence ID" value="PWK46268.1"/>
    <property type="molecule type" value="Genomic_DNA"/>
</dbReference>
<evidence type="ECO:0000313" key="2">
    <source>
        <dbReference type="EMBL" id="PWK46268.1"/>
    </source>
</evidence>
<evidence type="ECO:0000313" key="3">
    <source>
        <dbReference type="Proteomes" id="UP000245697"/>
    </source>
</evidence>
<proteinExistence type="predicted"/>
<evidence type="ECO:0008006" key="4">
    <source>
        <dbReference type="Google" id="ProtNLM"/>
    </source>
</evidence>
<reference evidence="2 3" key="1">
    <citation type="submission" date="2018-05" db="EMBL/GenBank/DDBJ databases">
        <title>Genomic Encyclopedia of Archaeal and Bacterial Type Strains, Phase II (KMG-II): from individual species to whole genera.</title>
        <authorList>
            <person name="Goeker M."/>
        </authorList>
    </citation>
    <scope>NUCLEOTIDE SEQUENCE [LARGE SCALE GENOMIC DNA]</scope>
    <source>
        <strain evidence="2 3">DSM 45184</strain>
    </source>
</reference>
<sequence length="102" mass="10541">MSGRTLGQKLAGGLAATGLLVGGTVAGLAIASPAQAACASDSRTANINYAYAEAHTEDCSYWSNSYAQHGGTSRFSGWYSGSSWARADSGVSLSYSARNYFE</sequence>
<name>A0A316FBL6_9ACTN</name>
<keyword evidence="3" id="KW-1185">Reference proteome</keyword>
<feature type="chain" id="PRO_5016448481" description="Lactococcin 972 family bacteriocin" evidence="1">
    <location>
        <begin position="37"/>
        <end position="102"/>
    </location>
</feature>
<keyword evidence="1" id="KW-0732">Signal</keyword>
<dbReference type="OrthoDB" id="9962935at2"/>
<protein>
    <recommendedName>
        <fullName evidence="4">Lactococcin 972 family bacteriocin</fullName>
    </recommendedName>
</protein>
<dbReference type="Proteomes" id="UP000245697">
    <property type="component" value="Unassembled WGS sequence"/>
</dbReference>
<gene>
    <name evidence="2" type="ORF">BC793_110262</name>
</gene>
<feature type="signal peptide" evidence="1">
    <location>
        <begin position="1"/>
        <end position="36"/>
    </location>
</feature>
<accession>A0A316FBL6</accession>
<dbReference type="AlphaFoldDB" id="A0A316FBL6"/>
<dbReference type="RefSeq" id="WP_146246397.1">
    <property type="nucleotide sequence ID" value="NZ_BONA01000053.1"/>
</dbReference>
<evidence type="ECO:0000256" key="1">
    <source>
        <dbReference type="SAM" id="SignalP"/>
    </source>
</evidence>
<comment type="caution">
    <text evidence="2">The sequence shown here is derived from an EMBL/GenBank/DDBJ whole genome shotgun (WGS) entry which is preliminary data.</text>
</comment>
<organism evidence="2 3">
    <name type="scientific">Actinoplanes xinjiangensis</name>
    <dbReference type="NCBI Taxonomy" id="512350"/>
    <lineage>
        <taxon>Bacteria</taxon>
        <taxon>Bacillati</taxon>
        <taxon>Actinomycetota</taxon>
        <taxon>Actinomycetes</taxon>
        <taxon>Micromonosporales</taxon>
        <taxon>Micromonosporaceae</taxon>
        <taxon>Actinoplanes</taxon>
    </lineage>
</organism>